<dbReference type="InterPro" id="IPR036188">
    <property type="entry name" value="FAD/NAD-bd_sf"/>
</dbReference>
<feature type="domain" description="FAD-binding" evidence="3">
    <location>
        <begin position="2"/>
        <end position="308"/>
    </location>
</feature>
<dbReference type="InterPro" id="IPR002938">
    <property type="entry name" value="FAD-bd"/>
</dbReference>
<dbReference type="OrthoDB" id="9766816at2"/>
<name>M5S973_9BACT</name>
<dbReference type="Pfam" id="PF01494">
    <property type="entry name" value="FAD_binding_3"/>
    <property type="match status" value="1"/>
</dbReference>
<evidence type="ECO:0000256" key="2">
    <source>
        <dbReference type="ARBA" id="ARBA00023033"/>
    </source>
</evidence>
<evidence type="ECO:0000256" key="1">
    <source>
        <dbReference type="ARBA" id="ARBA00023002"/>
    </source>
</evidence>
<keyword evidence="2 4" id="KW-0503">Monooxygenase</keyword>
<accession>M5S973</accession>
<evidence type="ECO:0000259" key="3">
    <source>
        <dbReference type="Pfam" id="PF01494"/>
    </source>
</evidence>
<keyword evidence="1" id="KW-0560">Oxidoreductase</keyword>
<dbReference type="PANTHER" id="PTHR13789">
    <property type="entry name" value="MONOOXYGENASE"/>
    <property type="match status" value="1"/>
</dbReference>
<dbReference type="Proteomes" id="UP000011996">
    <property type="component" value="Unassembled WGS sequence"/>
</dbReference>
<gene>
    <name evidence="4" type="ORF">RESH_01441</name>
</gene>
<dbReference type="STRING" id="1263868.RESH_01441"/>
<dbReference type="PRINTS" id="PR00420">
    <property type="entry name" value="RNGMNOXGNASE"/>
</dbReference>
<dbReference type="SUPFAM" id="SSF51905">
    <property type="entry name" value="FAD/NAD(P)-binding domain"/>
    <property type="match status" value="1"/>
</dbReference>
<proteinExistence type="predicted"/>
<dbReference type="PATRIC" id="fig|1263868.3.peg.1553"/>
<dbReference type="AlphaFoldDB" id="M5S973"/>
<sequence length="383" mass="42226">MRVAVSGCGIAGTAVSHLLATSGHDVTIFEQAAQCQAIGAGIMLQPSGQAVLNRLGILDSIARKSAKLEGIEAFLLSGRPLIELEYGALGEQQFAYGVHRGLLFQQLLTLCETSGVCVQTSTQVCDFGDKGNNVHVIDQHGTQHGPFDFLIAADGARSRLRTPARINSRTVEYDYAAIWATGPCSHIDHRLHQVIDGTNRLVGLLPIGEGQCSFFWGLRADAYDALVQQGLPAWKQDVIGMCPHAAELLDSIESFRQMTFAGYRHVRMKCWSRNKIVFLGDAAHPSSPHLGQGVNLALEDAACFADALNDTQDFQQAAARYQKLRQRKVRYYQSLTRMLTPFFQSDIPLSAACRNLGLPWFPKVPWIRRRMLQTLSGLQNGWF</sequence>
<dbReference type="EMBL" id="ANOF01000050">
    <property type="protein sequence ID" value="EMI28031.1"/>
    <property type="molecule type" value="Genomic_DNA"/>
</dbReference>
<dbReference type="Gene3D" id="3.50.50.60">
    <property type="entry name" value="FAD/NAD(P)-binding domain"/>
    <property type="match status" value="1"/>
</dbReference>
<reference evidence="4 5" key="1">
    <citation type="journal article" date="2013" name="Mar. Genomics">
        <title>Expression of sulfatases in Rhodopirellula baltica and the diversity of sulfatases in the genus Rhodopirellula.</title>
        <authorList>
            <person name="Wegner C.E."/>
            <person name="Richter-Heitmann T."/>
            <person name="Klindworth A."/>
            <person name="Klockow C."/>
            <person name="Richter M."/>
            <person name="Achstetter T."/>
            <person name="Glockner F.O."/>
            <person name="Harder J."/>
        </authorList>
    </citation>
    <scope>NUCLEOTIDE SEQUENCE [LARGE SCALE GENOMIC DNA]</scope>
    <source>
        <strain evidence="4 5">SH398</strain>
    </source>
</reference>
<organism evidence="4 5">
    <name type="scientific">Rhodopirellula europaea SH398</name>
    <dbReference type="NCBI Taxonomy" id="1263868"/>
    <lineage>
        <taxon>Bacteria</taxon>
        <taxon>Pseudomonadati</taxon>
        <taxon>Planctomycetota</taxon>
        <taxon>Planctomycetia</taxon>
        <taxon>Pirellulales</taxon>
        <taxon>Pirellulaceae</taxon>
        <taxon>Rhodopirellula</taxon>
    </lineage>
</organism>
<dbReference type="GO" id="GO:0071949">
    <property type="term" value="F:FAD binding"/>
    <property type="evidence" value="ECO:0007669"/>
    <property type="project" value="InterPro"/>
</dbReference>
<comment type="caution">
    <text evidence="4">The sequence shown here is derived from an EMBL/GenBank/DDBJ whole genome shotgun (WGS) entry which is preliminary data.</text>
</comment>
<protein>
    <submittedName>
        <fullName evidence="4">FAD-dependent monooxygenase</fullName>
    </submittedName>
</protein>
<dbReference type="GO" id="GO:0004497">
    <property type="term" value="F:monooxygenase activity"/>
    <property type="evidence" value="ECO:0007669"/>
    <property type="project" value="UniProtKB-KW"/>
</dbReference>
<dbReference type="InterPro" id="IPR050493">
    <property type="entry name" value="FAD-dep_Monooxygenase_BioMet"/>
</dbReference>
<evidence type="ECO:0000313" key="5">
    <source>
        <dbReference type="Proteomes" id="UP000011996"/>
    </source>
</evidence>
<evidence type="ECO:0000313" key="4">
    <source>
        <dbReference type="EMBL" id="EMI28031.1"/>
    </source>
</evidence>
<dbReference type="PANTHER" id="PTHR13789:SF309">
    <property type="entry name" value="PUTATIVE (AFU_ORTHOLOGUE AFUA_6G14510)-RELATED"/>
    <property type="match status" value="1"/>
</dbReference>
<dbReference type="RefSeq" id="WP_008664905.1">
    <property type="nucleotide sequence ID" value="NZ_ANOF01000050.1"/>
</dbReference>